<dbReference type="InterPro" id="IPR013128">
    <property type="entry name" value="Peptidase_C1A"/>
</dbReference>
<dbReference type="Pfam" id="PF00112">
    <property type="entry name" value="Peptidase_C1"/>
    <property type="match status" value="1"/>
</dbReference>
<dbReference type="InterPro" id="IPR025661">
    <property type="entry name" value="Pept_asp_AS"/>
</dbReference>
<protein>
    <recommendedName>
        <fullName evidence="2">Peptidase C1A papain C-terminal domain-containing protein</fullName>
    </recommendedName>
</protein>
<organism evidence="3 4">
    <name type="scientific">Pomacea canaliculata</name>
    <name type="common">Golden apple snail</name>
    <dbReference type="NCBI Taxonomy" id="400727"/>
    <lineage>
        <taxon>Eukaryota</taxon>
        <taxon>Metazoa</taxon>
        <taxon>Spiralia</taxon>
        <taxon>Lophotrochozoa</taxon>
        <taxon>Mollusca</taxon>
        <taxon>Gastropoda</taxon>
        <taxon>Caenogastropoda</taxon>
        <taxon>Architaenioglossa</taxon>
        <taxon>Ampullarioidea</taxon>
        <taxon>Ampullariidae</taxon>
        <taxon>Pomacea</taxon>
    </lineage>
</organism>
<dbReference type="PANTHER" id="PTHR12411">
    <property type="entry name" value="CYSTEINE PROTEASE FAMILY C1-RELATED"/>
    <property type="match status" value="1"/>
</dbReference>
<dbReference type="STRING" id="400727.A0A2T7PL12"/>
<comment type="similarity">
    <text evidence="1">Belongs to the peptidase C1 family.</text>
</comment>
<evidence type="ECO:0000256" key="1">
    <source>
        <dbReference type="ARBA" id="ARBA00008455"/>
    </source>
</evidence>
<sequence length="101" mass="11002">MVLAVLKTPLVVYVDASLASFQMYHSGVYSDPSCGATIDHTMQLVGYGTSQGQPYWILKNSWGVDWGMSGYMLMVRGRNMCGVATMAKYPSGASPPEIHPH</sequence>
<comment type="caution">
    <text evidence="3">The sequence shown here is derived from an EMBL/GenBank/DDBJ whole genome shotgun (WGS) entry which is preliminary data.</text>
</comment>
<keyword evidence="4" id="KW-1185">Reference proteome</keyword>
<feature type="domain" description="Peptidase C1A papain C-terminal" evidence="2">
    <location>
        <begin position="5"/>
        <end position="90"/>
    </location>
</feature>
<dbReference type="GO" id="GO:0008234">
    <property type="term" value="F:cysteine-type peptidase activity"/>
    <property type="evidence" value="ECO:0007669"/>
    <property type="project" value="InterPro"/>
</dbReference>
<dbReference type="EMBL" id="PZQS01000003">
    <property type="protein sequence ID" value="PVD34125.1"/>
    <property type="molecule type" value="Genomic_DNA"/>
</dbReference>
<evidence type="ECO:0000313" key="3">
    <source>
        <dbReference type="EMBL" id="PVD34125.1"/>
    </source>
</evidence>
<dbReference type="SUPFAM" id="SSF54001">
    <property type="entry name" value="Cysteine proteinases"/>
    <property type="match status" value="1"/>
</dbReference>
<evidence type="ECO:0000259" key="2">
    <source>
        <dbReference type="Pfam" id="PF00112"/>
    </source>
</evidence>
<dbReference type="Gene3D" id="3.90.70.10">
    <property type="entry name" value="Cysteine proteinases"/>
    <property type="match status" value="1"/>
</dbReference>
<name>A0A2T7PL12_POMCA</name>
<dbReference type="AlphaFoldDB" id="A0A2T7PL12"/>
<dbReference type="InterPro" id="IPR038765">
    <property type="entry name" value="Papain-like_cys_pep_sf"/>
</dbReference>
<gene>
    <name evidence="3" type="ORF">C0Q70_05388</name>
</gene>
<proteinExistence type="inferred from homology"/>
<evidence type="ECO:0000313" key="4">
    <source>
        <dbReference type="Proteomes" id="UP000245119"/>
    </source>
</evidence>
<dbReference type="PROSITE" id="PS00640">
    <property type="entry name" value="THIOL_PROTEASE_ASN"/>
    <property type="match status" value="1"/>
</dbReference>
<reference evidence="3 4" key="1">
    <citation type="submission" date="2018-04" db="EMBL/GenBank/DDBJ databases">
        <title>The genome of golden apple snail Pomacea canaliculata provides insight into stress tolerance and invasive adaptation.</title>
        <authorList>
            <person name="Liu C."/>
            <person name="Liu B."/>
            <person name="Ren Y."/>
            <person name="Zhang Y."/>
            <person name="Wang H."/>
            <person name="Li S."/>
            <person name="Jiang F."/>
            <person name="Yin L."/>
            <person name="Zhang G."/>
            <person name="Qian W."/>
            <person name="Fan W."/>
        </authorList>
    </citation>
    <scope>NUCLEOTIDE SEQUENCE [LARGE SCALE GENOMIC DNA]</scope>
    <source>
        <strain evidence="3">SZHN2017</strain>
        <tissue evidence="3">Muscle</tissue>
    </source>
</reference>
<accession>A0A2T7PL12</accession>
<dbReference type="OrthoDB" id="65740at2759"/>
<dbReference type="Proteomes" id="UP000245119">
    <property type="component" value="Linkage Group LG3"/>
</dbReference>
<dbReference type="GO" id="GO:0006508">
    <property type="term" value="P:proteolysis"/>
    <property type="evidence" value="ECO:0007669"/>
    <property type="project" value="InterPro"/>
</dbReference>
<dbReference type="InterPro" id="IPR000668">
    <property type="entry name" value="Peptidase_C1A_C"/>
</dbReference>